<dbReference type="Proteomes" id="UP000254920">
    <property type="component" value="Unassembled WGS sequence"/>
</dbReference>
<accession>A0A381DJB8</accession>
<dbReference type="Pfam" id="PF07726">
    <property type="entry name" value="AAA_3"/>
    <property type="match status" value="1"/>
</dbReference>
<proteinExistence type="predicted"/>
<organism evidence="2 3">
    <name type="scientific">Campylobacter sputorum subsp. sputorum</name>
    <dbReference type="NCBI Taxonomy" id="32024"/>
    <lineage>
        <taxon>Bacteria</taxon>
        <taxon>Pseudomonadati</taxon>
        <taxon>Campylobacterota</taxon>
        <taxon>Epsilonproteobacteria</taxon>
        <taxon>Campylobacterales</taxon>
        <taxon>Campylobacteraceae</taxon>
        <taxon>Campylobacter</taxon>
    </lineage>
</organism>
<dbReference type="GO" id="GO:0016887">
    <property type="term" value="F:ATP hydrolysis activity"/>
    <property type="evidence" value="ECO:0007669"/>
    <property type="project" value="InterPro"/>
</dbReference>
<evidence type="ECO:0000313" key="3">
    <source>
        <dbReference type="Proteomes" id="UP000254920"/>
    </source>
</evidence>
<dbReference type="AlphaFoldDB" id="A0A381DJB8"/>
<name>A0A381DJB8_9BACT</name>
<reference evidence="2 3" key="1">
    <citation type="submission" date="2018-06" db="EMBL/GenBank/DDBJ databases">
        <authorList>
            <consortium name="Pathogen Informatics"/>
            <person name="Doyle S."/>
        </authorList>
    </citation>
    <scope>NUCLEOTIDE SEQUENCE [LARGE SCALE GENOMIC DNA]</scope>
    <source>
        <strain evidence="2 3">NCTC12475</strain>
    </source>
</reference>
<sequence length="65" mass="7230">MVGQEKMVDALIIGLLCDGHILLEGVLGPEKAINLNFKRVQFTTDLLPSHIIGMEIIIQNKINFI</sequence>
<gene>
    <name evidence="2" type="ORF">NCTC12475_01003</name>
</gene>
<dbReference type="GO" id="GO:0005524">
    <property type="term" value="F:ATP binding"/>
    <property type="evidence" value="ECO:0007669"/>
    <property type="project" value="InterPro"/>
</dbReference>
<evidence type="ECO:0000259" key="1">
    <source>
        <dbReference type="Pfam" id="PF07726"/>
    </source>
</evidence>
<evidence type="ECO:0000313" key="2">
    <source>
        <dbReference type="EMBL" id="SUX10792.1"/>
    </source>
</evidence>
<dbReference type="InterPro" id="IPR011703">
    <property type="entry name" value="ATPase_AAA-3"/>
</dbReference>
<dbReference type="EMBL" id="UFVD01000001">
    <property type="protein sequence ID" value="SUX10792.1"/>
    <property type="molecule type" value="Genomic_DNA"/>
</dbReference>
<feature type="domain" description="ATPase AAA-3" evidence="1">
    <location>
        <begin position="31"/>
        <end position="64"/>
    </location>
</feature>
<keyword evidence="3" id="KW-1185">Reference proteome</keyword>
<protein>
    <submittedName>
        <fullName evidence="2">ATPase family associated with various cellular activities (AAA)</fullName>
    </submittedName>
</protein>